<dbReference type="EMBL" id="DSUH01000084">
    <property type="protein sequence ID" value="HGU31991.1"/>
    <property type="molecule type" value="Genomic_DNA"/>
</dbReference>
<dbReference type="SUPFAM" id="SSF48452">
    <property type="entry name" value="TPR-like"/>
    <property type="match status" value="1"/>
</dbReference>
<evidence type="ECO:0008006" key="2">
    <source>
        <dbReference type="Google" id="ProtNLM"/>
    </source>
</evidence>
<accession>A0A7C4RQ83</accession>
<evidence type="ECO:0000313" key="1">
    <source>
        <dbReference type="EMBL" id="HGU31991.1"/>
    </source>
</evidence>
<reference evidence="1" key="1">
    <citation type="journal article" date="2020" name="mSystems">
        <title>Genome- and Community-Level Interaction Insights into Carbon Utilization and Element Cycling Functions of Hydrothermarchaeota in Hydrothermal Sediment.</title>
        <authorList>
            <person name="Zhou Z."/>
            <person name="Liu Y."/>
            <person name="Xu W."/>
            <person name="Pan J."/>
            <person name="Luo Z.H."/>
            <person name="Li M."/>
        </authorList>
    </citation>
    <scope>NUCLEOTIDE SEQUENCE [LARGE SCALE GENOMIC DNA]</scope>
    <source>
        <strain evidence="1">SpSt-477</strain>
    </source>
</reference>
<proteinExistence type="predicted"/>
<dbReference type="AlphaFoldDB" id="A0A7C4RQ83"/>
<sequence>MSKKQKKDKKDKKDRKSLQHLSIEQLLDQARNFLENGKAREAIDILKVAEKKFGASDPLRLLLFRAYRMRERQLRSKGMIQEANVVRKNLTAVLPPVKLLSESDVIGYLSHASLEEAVRFYQSLRKDDPLCGLVERQLAYRLMASDDWHPLEHLPPDHPLRQDAGIVRTAVDSMNEGNWETALQELKPVSRRSPYAPLRLFCKAMTLFLAENDDELLQVVARMPSDFPLNPILVDIRNRLQGTTPPKTQAPAARPLSPSAALWENQARAEQILEEMLRILDRDQLRSLSISVANFARTIYPADPTFAILYILETLWAEKAIDSGDIHDMRPLLTAAVPGSDLDILEAKIHLEEDPRLQAAIESYCKLLERTIPDPIRCKRIQAMVCMFGARKLQEEIELLDQYGRKALFFIVPNRGFTMEEMHQHMTQLILQSIELDPYHRNAYSFLLETCKTAKANKDILEKALLTMADTFPDDPYPCLELSNLYYRKNAFRKAEKILDEAVRRAPHDRRVIERRALSFVIAACKNFNRSNADLVFRDLEKAETFGSRELAPLIVAKRMLFHLLNKPDRLKDLSLEDIPEKLSLVDRLRVLGLLYQEAGERTDLFKKKHVQKVQKCLKHAIEKADLDPDAIVNLLSPFPSVYQPVLPEQPIAHALLCAHKNIWQGFSNEKLIDTFLFLFHPDIIGFLIGELEQRLRKNDNPQSLQMRFFLLTLNYMDPMPSFRILKDRYQDILREVSDTDRRELQHLARRLGAHAKGLLKQCLMNFNFEPLERPISSLFDFQHHESLFDDDDDDDDLEEEDFLDEFKDEEYEELKKIGELLNELRPLFKEHADQMSEKDRDELKQTCECFVDELDLNGKSHHVILSARRRLQENDNTRPILESLAHLVQVAEITDLSREAKILLFGSESNAAQLKFPF</sequence>
<organism evidence="1">
    <name type="scientific">Desulfatirhabdium butyrativorans</name>
    <dbReference type="NCBI Taxonomy" id="340467"/>
    <lineage>
        <taxon>Bacteria</taxon>
        <taxon>Pseudomonadati</taxon>
        <taxon>Thermodesulfobacteriota</taxon>
        <taxon>Desulfobacteria</taxon>
        <taxon>Desulfobacterales</taxon>
        <taxon>Desulfatirhabdiaceae</taxon>
        <taxon>Desulfatirhabdium</taxon>
    </lineage>
</organism>
<comment type="caution">
    <text evidence="1">The sequence shown here is derived from an EMBL/GenBank/DDBJ whole genome shotgun (WGS) entry which is preliminary data.</text>
</comment>
<dbReference type="Gene3D" id="1.25.40.10">
    <property type="entry name" value="Tetratricopeptide repeat domain"/>
    <property type="match status" value="1"/>
</dbReference>
<name>A0A7C4RQ83_9BACT</name>
<protein>
    <recommendedName>
        <fullName evidence="2">Tetratricopeptide repeat protein</fullName>
    </recommendedName>
</protein>
<gene>
    <name evidence="1" type="ORF">ENS29_03945</name>
</gene>
<dbReference type="InterPro" id="IPR011990">
    <property type="entry name" value="TPR-like_helical_dom_sf"/>
</dbReference>